<comment type="subcellular location">
    <subcellularLocation>
        <location evidence="1 10">Cytoplasm</location>
    </subcellularLocation>
    <subcellularLocation>
        <location evidence="2">Nucleus</location>
        <location evidence="2">Nucleolus</location>
    </subcellularLocation>
</comment>
<evidence type="ECO:0000313" key="12">
    <source>
        <dbReference type="Proteomes" id="UP000001640"/>
    </source>
</evidence>
<gene>
    <name evidence="11" type="primary">NCAS0G01160</name>
    <name evidence="11" type="ordered locus">NCAS_0G01160</name>
</gene>
<keyword evidence="7" id="KW-0539">Nucleus</keyword>
<dbReference type="PANTHER" id="PTHR12860:SF0">
    <property type="entry name" value="SIGNAL RECOGNITION PARTICLE SUBUNIT SRP68"/>
    <property type="match status" value="1"/>
</dbReference>
<dbReference type="RefSeq" id="XP_003677356.1">
    <property type="nucleotide sequence ID" value="XM_003677308.1"/>
</dbReference>
<dbReference type="EMBL" id="HE576758">
    <property type="protein sequence ID" value="CCC71003.1"/>
    <property type="molecule type" value="Genomic_DNA"/>
</dbReference>
<dbReference type="PIRSF" id="PIRSF038995">
    <property type="entry name" value="SRP68"/>
    <property type="match status" value="1"/>
</dbReference>
<dbReference type="InterPro" id="IPR034652">
    <property type="entry name" value="SRP68-RBD"/>
</dbReference>
<dbReference type="FunCoup" id="G0VHW9">
    <property type="interactions" value="1033"/>
</dbReference>
<dbReference type="KEGG" id="ncs:NCAS_0G01160"/>
<keyword evidence="5 10" id="KW-0694">RNA-binding</keyword>
<dbReference type="PANTHER" id="PTHR12860">
    <property type="entry name" value="SIGNAL RECOGNITION PARTICLE 68 KDA PROTEIN"/>
    <property type="match status" value="1"/>
</dbReference>
<dbReference type="Gene3D" id="1.10.3450.40">
    <property type="entry name" value="Signal recognition particle, SRP68 subunit, RNA-binding domain"/>
    <property type="match status" value="1"/>
</dbReference>
<dbReference type="Pfam" id="PF16969">
    <property type="entry name" value="SRP68"/>
    <property type="match status" value="1"/>
</dbReference>
<proteinExistence type="inferred from homology"/>
<keyword evidence="4 10" id="KW-0963">Cytoplasm</keyword>
<evidence type="ECO:0000313" key="11">
    <source>
        <dbReference type="EMBL" id="CCC71003.1"/>
    </source>
</evidence>
<dbReference type="GO" id="GO:0008312">
    <property type="term" value="F:7S RNA binding"/>
    <property type="evidence" value="ECO:0007669"/>
    <property type="project" value="InterPro"/>
</dbReference>
<dbReference type="GeneID" id="96904669"/>
<protein>
    <recommendedName>
        <fullName evidence="9 10">Signal recognition particle subunit SRP68</fullName>
        <shortName evidence="10">SRP68</shortName>
    </recommendedName>
</protein>
<keyword evidence="12" id="KW-1185">Reference proteome</keyword>
<dbReference type="InterPro" id="IPR026258">
    <property type="entry name" value="SRP68"/>
</dbReference>
<keyword evidence="6 10" id="KW-0733">Signal recognition particle</keyword>
<dbReference type="GO" id="GO:0005047">
    <property type="term" value="F:signal recognition particle binding"/>
    <property type="evidence" value="ECO:0007669"/>
    <property type="project" value="InterPro"/>
</dbReference>
<evidence type="ECO:0000256" key="6">
    <source>
        <dbReference type="ARBA" id="ARBA00023135"/>
    </source>
</evidence>
<evidence type="ECO:0000256" key="4">
    <source>
        <dbReference type="ARBA" id="ARBA00022490"/>
    </source>
</evidence>
<dbReference type="CDD" id="cd15481">
    <property type="entry name" value="SRP68-RBD"/>
    <property type="match status" value="1"/>
</dbReference>
<keyword evidence="8 10" id="KW-0687">Ribonucleoprotein</keyword>
<dbReference type="Proteomes" id="UP000001640">
    <property type="component" value="Chromosome 7"/>
</dbReference>
<evidence type="ECO:0000256" key="3">
    <source>
        <dbReference type="ARBA" id="ARBA00009352"/>
    </source>
</evidence>
<dbReference type="OrthoDB" id="10255118at2759"/>
<evidence type="ECO:0000256" key="9">
    <source>
        <dbReference type="ARBA" id="ARBA00029498"/>
    </source>
</evidence>
<dbReference type="GO" id="GO:0006614">
    <property type="term" value="P:SRP-dependent cotranslational protein targeting to membrane"/>
    <property type="evidence" value="ECO:0007669"/>
    <property type="project" value="EnsemblFungi"/>
</dbReference>
<evidence type="ECO:0000256" key="1">
    <source>
        <dbReference type="ARBA" id="ARBA00004496"/>
    </source>
</evidence>
<comment type="similarity">
    <text evidence="3 10">Belongs to the SRP68 family.</text>
</comment>
<sequence>MGIYSPIAATYGVRVEQFLESDSDFVKYHAKLNKKLIKLRHHCGLVTKDTRRYTTKEKFSKVTVEDYDKKNKLFGALVLLLAERDLALAETLKLRARQRGKLKDGEKKVLSTRLKKTCKTIEKLIELTQNEAQWVTRAQYLIYGKLAKVEYLMYGKHAKRKESSNIARNLALALAGLQYLNQLKHVDAVTLEAINSKYEYALRQHSGNVISSADLRNFITKQVEESAAENDELAKLLLKNGYTLKLVNVDVDAVKSSTHIQWRSFTAEVHDPEVVQAIEEAKKIVIKDVSDYSDMLLKWSEAVDKQETRLATMDEDEQMLDEDDNKENDQILLSYLKYNMIFVSILRDNSLFTQLLKQWEGLGPSISAKLTKYKELDRIVKNLLKYLQDVMELPGVYSDDQLMSQLECCKIYYQLNLNSQCLAPLYQSKGKYMEALALYVDSLQKLESKLEDIGNMDEIVLPDKVLNKKNLKVLDLAIKLGLKSVVALAEYEKSLNKDSSSNYEASLIEKIDTQSIEPQDINLNNLFPLRPKIQPISSKPTLFDLAFNYINYEEEQPVSPAPAKEKLVEEPQVESQKKKGFLGLFGR</sequence>
<dbReference type="GO" id="GO:0030942">
    <property type="term" value="F:endoplasmic reticulum signal peptide binding"/>
    <property type="evidence" value="ECO:0007669"/>
    <property type="project" value="InterPro"/>
</dbReference>
<dbReference type="eggNOG" id="KOG2460">
    <property type="taxonomic scope" value="Eukaryota"/>
</dbReference>
<organism evidence="11 12">
    <name type="scientific">Naumovozyma castellii</name>
    <name type="common">Yeast</name>
    <name type="synonym">Saccharomyces castellii</name>
    <dbReference type="NCBI Taxonomy" id="27288"/>
    <lineage>
        <taxon>Eukaryota</taxon>
        <taxon>Fungi</taxon>
        <taxon>Dikarya</taxon>
        <taxon>Ascomycota</taxon>
        <taxon>Saccharomycotina</taxon>
        <taxon>Saccharomycetes</taxon>
        <taxon>Saccharomycetales</taxon>
        <taxon>Saccharomycetaceae</taxon>
        <taxon>Naumovozyma</taxon>
    </lineage>
</organism>
<dbReference type="InParanoid" id="G0VHW9"/>
<evidence type="ECO:0000256" key="2">
    <source>
        <dbReference type="ARBA" id="ARBA00004604"/>
    </source>
</evidence>
<evidence type="ECO:0000256" key="5">
    <source>
        <dbReference type="ARBA" id="ARBA00022884"/>
    </source>
</evidence>
<dbReference type="GO" id="GO:0005730">
    <property type="term" value="C:nucleolus"/>
    <property type="evidence" value="ECO:0007669"/>
    <property type="project" value="UniProtKB-SubCell"/>
</dbReference>
<comment type="function">
    <text evidence="10">Component of the signal recognition particle (SRP) complex, a ribonucleoprotein complex that mediates the cotranslational targeting of secretory and membrane proteins to the endoplasmic reticulum (ER). The SRP complex interacts with the signal sequence in nascent secretory and membrane proteins and directs them to the membrane of the ER.</text>
</comment>
<accession>G0VHW9</accession>
<name>G0VHW9_NAUCA</name>
<dbReference type="HOGENOM" id="CLU_018649_2_1_1"/>
<dbReference type="STRING" id="1064592.G0VHW9"/>
<evidence type="ECO:0000256" key="10">
    <source>
        <dbReference type="PIRNR" id="PIRNR038995"/>
    </source>
</evidence>
<evidence type="ECO:0000256" key="7">
    <source>
        <dbReference type="ARBA" id="ARBA00023242"/>
    </source>
</evidence>
<dbReference type="AlphaFoldDB" id="G0VHW9"/>
<dbReference type="OMA" id="LAYIKYN"/>
<dbReference type="InterPro" id="IPR038253">
    <property type="entry name" value="SRP68_N_sf"/>
</dbReference>
<evidence type="ECO:0000256" key="8">
    <source>
        <dbReference type="ARBA" id="ARBA00023274"/>
    </source>
</evidence>
<reference key="2">
    <citation type="submission" date="2011-08" db="EMBL/GenBank/DDBJ databases">
        <title>Genome sequence of Naumovozyma castellii.</title>
        <authorList>
            <person name="Gordon J.L."/>
            <person name="Armisen D."/>
            <person name="Proux-Wera E."/>
            <person name="OhEigeartaigh S.S."/>
            <person name="Byrne K.P."/>
            <person name="Wolfe K.H."/>
        </authorList>
    </citation>
    <scope>NUCLEOTIDE SEQUENCE</scope>
    <source>
        <strain>Type strain:CBS 4309</strain>
    </source>
</reference>
<reference evidence="11 12" key="1">
    <citation type="journal article" date="2011" name="Proc. Natl. Acad. Sci. U.S.A.">
        <title>Evolutionary erosion of yeast sex chromosomes by mating-type switching accidents.</title>
        <authorList>
            <person name="Gordon J.L."/>
            <person name="Armisen D."/>
            <person name="Proux-Wera E."/>
            <person name="Oheigeartaigh S.S."/>
            <person name="Byrne K.P."/>
            <person name="Wolfe K.H."/>
        </authorList>
    </citation>
    <scope>NUCLEOTIDE SEQUENCE [LARGE SCALE GENOMIC DNA]</scope>
    <source>
        <strain evidence="12">ATCC 76901 / BCRC 22586 / CBS 4309 / NBRC 1992 / NRRL Y-12630</strain>
    </source>
</reference>
<dbReference type="GO" id="GO:0005786">
    <property type="term" value="C:signal recognition particle, endoplasmic reticulum targeting"/>
    <property type="evidence" value="ECO:0007669"/>
    <property type="project" value="UniProtKB-KW"/>
</dbReference>